<proteinExistence type="predicted"/>
<dbReference type="EMBL" id="BAAAPF010000008">
    <property type="protein sequence ID" value="GAA2110295.1"/>
    <property type="molecule type" value="Genomic_DNA"/>
</dbReference>
<evidence type="ECO:0000259" key="4">
    <source>
        <dbReference type="Pfam" id="PF13359"/>
    </source>
</evidence>
<reference evidence="5 6" key="1">
    <citation type="journal article" date="2019" name="Int. J. Syst. Evol. Microbiol.">
        <title>The Global Catalogue of Microorganisms (GCM) 10K type strain sequencing project: providing services to taxonomists for standard genome sequencing and annotation.</title>
        <authorList>
            <consortium name="The Broad Institute Genomics Platform"/>
            <consortium name="The Broad Institute Genome Sequencing Center for Infectious Disease"/>
            <person name="Wu L."/>
            <person name="Ma J."/>
        </authorList>
    </citation>
    <scope>NUCLEOTIDE SEQUENCE [LARGE SCALE GENOMIC DNA]</scope>
    <source>
        <strain evidence="5 6">JCM 15481</strain>
    </source>
</reference>
<feature type="region of interest" description="Disordered" evidence="3">
    <location>
        <begin position="100"/>
        <end position="134"/>
    </location>
</feature>
<dbReference type="Proteomes" id="UP001500443">
    <property type="component" value="Unassembled WGS sequence"/>
</dbReference>
<evidence type="ECO:0000313" key="6">
    <source>
        <dbReference type="Proteomes" id="UP001500443"/>
    </source>
</evidence>
<keyword evidence="6" id="KW-1185">Reference proteome</keyword>
<dbReference type="Pfam" id="PF13359">
    <property type="entry name" value="DDE_Tnp_4"/>
    <property type="match status" value="1"/>
</dbReference>
<evidence type="ECO:0000256" key="1">
    <source>
        <dbReference type="ARBA" id="ARBA00001968"/>
    </source>
</evidence>
<gene>
    <name evidence="5" type="ORF">GCM10009802_07220</name>
</gene>
<feature type="domain" description="DDE Tnp4" evidence="4">
    <location>
        <begin position="38"/>
        <end position="104"/>
    </location>
</feature>
<name>A0ABN2XDV5_9ACTN</name>
<protein>
    <recommendedName>
        <fullName evidence="4">DDE Tnp4 domain-containing protein</fullName>
    </recommendedName>
</protein>
<comment type="caution">
    <text evidence="5">The sequence shown here is derived from an EMBL/GenBank/DDBJ whole genome shotgun (WGS) entry which is preliminary data.</text>
</comment>
<dbReference type="InterPro" id="IPR027806">
    <property type="entry name" value="HARBI1_dom"/>
</dbReference>
<evidence type="ECO:0000313" key="5">
    <source>
        <dbReference type="EMBL" id="GAA2110295.1"/>
    </source>
</evidence>
<sequence>MAALAPILTEARKTTATNAFVILDSALPPIDQIATGWPFYSGKHKKHGINVQVITDPARRLLWATPALPGAVHGIFDALKEADGQCWADKGYRWRRQHRTPAVPGAAGKRSPQASKPLTARTRRSAYLPNRRWPPSRPGGFYKPRCSTARTTNLVHVILTLHLTCPN</sequence>
<organism evidence="5 6">
    <name type="scientific">Streptomyces synnematoformans</name>
    <dbReference type="NCBI Taxonomy" id="415721"/>
    <lineage>
        <taxon>Bacteria</taxon>
        <taxon>Bacillati</taxon>
        <taxon>Actinomycetota</taxon>
        <taxon>Actinomycetes</taxon>
        <taxon>Kitasatosporales</taxon>
        <taxon>Streptomycetaceae</taxon>
        <taxon>Streptomyces</taxon>
    </lineage>
</organism>
<comment type="cofactor">
    <cofactor evidence="1">
        <name>a divalent metal cation</name>
        <dbReference type="ChEBI" id="CHEBI:60240"/>
    </cofactor>
</comment>
<accession>A0ABN2XDV5</accession>
<evidence type="ECO:0000256" key="3">
    <source>
        <dbReference type="SAM" id="MobiDB-lite"/>
    </source>
</evidence>
<evidence type="ECO:0000256" key="2">
    <source>
        <dbReference type="ARBA" id="ARBA00022723"/>
    </source>
</evidence>
<keyword evidence="2" id="KW-0479">Metal-binding</keyword>